<feature type="region of interest" description="Disordered" evidence="1">
    <location>
        <begin position="93"/>
        <end position="116"/>
    </location>
</feature>
<feature type="compositionally biased region" description="Polar residues" evidence="1">
    <location>
        <begin position="1"/>
        <end position="16"/>
    </location>
</feature>
<dbReference type="EMBL" id="CP032694">
    <property type="protein sequence ID" value="AYG60032.1"/>
    <property type="molecule type" value="Genomic_DNA"/>
</dbReference>
<evidence type="ECO:0000256" key="1">
    <source>
        <dbReference type="SAM" id="MobiDB-lite"/>
    </source>
</evidence>
<feature type="region of interest" description="Disordered" evidence="1">
    <location>
        <begin position="1"/>
        <end position="24"/>
    </location>
</feature>
<evidence type="ECO:0000313" key="2">
    <source>
        <dbReference type="EMBL" id="AYG60032.1"/>
    </source>
</evidence>
<accession>A0A387FWW5</accession>
<organism evidence="2 3">
    <name type="scientific">Rhizobium jaguaris</name>
    <dbReference type="NCBI Taxonomy" id="1312183"/>
    <lineage>
        <taxon>Bacteria</taxon>
        <taxon>Pseudomonadati</taxon>
        <taxon>Pseudomonadota</taxon>
        <taxon>Alphaproteobacteria</taxon>
        <taxon>Hyphomicrobiales</taxon>
        <taxon>Rhizobiaceae</taxon>
        <taxon>Rhizobium/Agrobacterium group</taxon>
        <taxon>Rhizobium</taxon>
    </lineage>
</organism>
<protein>
    <submittedName>
        <fullName evidence="2">PE-PGRS family protein</fullName>
    </submittedName>
</protein>
<gene>
    <name evidence="2" type="ORF">CCGE525_15350</name>
</gene>
<keyword evidence="3" id="KW-1185">Reference proteome</keyword>
<dbReference type="Proteomes" id="UP000282195">
    <property type="component" value="Chromosome"/>
</dbReference>
<dbReference type="AlphaFoldDB" id="A0A387FWW5"/>
<name>A0A387FWW5_9HYPH</name>
<proteinExistence type="predicted"/>
<dbReference type="OrthoDB" id="8403527at2"/>
<evidence type="ECO:0000313" key="3">
    <source>
        <dbReference type="Proteomes" id="UP000282195"/>
    </source>
</evidence>
<reference evidence="2 3" key="1">
    <citation type="submission" date="2018-10" db="EMBL/GenBank/DDBJ databases">
        <title>Rhizobium etli, R. leguminosarum and a new Rhizobium genospecies from Phaseolus dumosus.</title>
        <authorList>
            <person name="Ramirez-Puebla S.T."/>
            <person name="Rogel-Hernandez M.A."/>
            <person name="Guerrero G."/>
            <person name="Ormeno-Orrillo E."/>
            <person name="Martinez-Romero J.C."/>
            <person name="Negrete-Yankelevich S."/>
            <person name="Martinez-Romero E."/>
        </authorList>
    </citation>
    <scope>NUCLEOTIDE SEQUENCE [LARGE SCALE GENOMIC DNA]</scope>
    <source>
        <strain evidence="2 3">CCGE525</strain>
    </source>
</reference>
<dbReference type="RefSeq" id="WP_120705027.1">
    <property type="nucleotide sequence ID" value="NZ_CP032694.1"/>
</dbReference>
<sequence>MPIPQITDTINLTDPTAGNANAGNGGNGYGNGDIHFDPTAYVHNVQDVYGASTDVHNGDHVSQMADWGTGDGGAGGAAVSALLATVNNAGAGGAGGDPTSSGNQGSGSGGDTAAVSAPTTATQLGELVSDQHATIISGMGGNGGNGNLAEGGSVSTALVHTDTLSTAVSNAFDHFDNSFGTIDVHHLGT</sequence>
<dbReference type="KEGG" id="rjg:CCGE525_15350"/>